<gene>
    <name evidence="2" type="ORF">LIER_25753</name>
</gene>
<keyword evidence="3" id="KW-1185">Reference proteome</keyword>
<dbReference type="EMBL" id="BAABME010007831">
    <property type="protein sequence ID" value="GAA0171801.1"/>
    <property type="molecule type" value="Genomic_DNA"/>
</dbReference>
<name>A0AAV3R9B0_LITER</name>
<comment type="caution">
    <text evidence="2">The sequence shown here is derived from an EMBL/GenBank/DDBJ whole genome shotgun (WGS) entry which is preliminary data.</text>
</comment>
<evidence type="ECO:0000313" key="2">
    <source>
        <dbReference type="EMBL" id="GAA0171801.1"/>
    </source>
</evidence>
<evidence type="ECO:0000256" key="1">
    <source>
        <dbReference type="SAM" id="MobiDB-lite"/>
    </source>
</evidence>
<organism evidence="2 3">
    <name type="scientific">Lithospermum erythrorhizon</name>
    <name type="common">Purple gromwell</name>
    <name type="synonym">Lithospermum officinale var. erythrorhizon</name>
    <dbReference type="NCBI Taxonomy" id="34254"/>
    <lineage>
        <taxon>Eukaryota</taxon>
        <taxon>Viridiplantae</taxon>
        <taxon>Streptophyta</taxon>
        <taxon>Embryophyta</taxon>
        <taxon>Tracheophyta</taxon>
        <taxon>Spermatophyta</taxon>
        <taxon>Magnoliopsida</taxon>
        <taxon>eudicotyledons</taxon>
        <taxon>Gunneridae</taxon>
        <taxon>Pentapetalae</taxon>
        <taxon>asterids</taxon>
        <taxon>lamiids</taxon>
        <taxon>Boraginales</taxon>
        <taxon>Boraginaceae</taxon>
        <taxon>Boraginoideae</taxon>
        <taxon>Lithospermeae</taxon>
        <taxon>Lithospermum</taxon>
    </lineage>
</organism>
<proteinExistence type="predicted"/>
<dbReference type="AlphaFoldDB" id="A0AAV3R9B0"/>
<accession>A0AAV3R9B0</accession>
<sequence>MSLDDEEPCKKKGIALIATSKDLDNEDLVETVNLLAKNINKSLKRFNKKPYGGTSYPSVNNKGNNIWNKPVKQENFNLHQQDKSKGIQCREFEGFGHIQVECPNYIKKPSKNYYTTLTDDDLEEEDDQEEKVSNFVACATQIEPPVDDSLHDNSEDEDEMTEEYFLENGMN</sequence>
<reference evidence="2 3" key="1">
    <citation type="submission" date="2024-01" db="EMBL/GenBank/DDBJ databases">
        <title>The complete chloroplast genome sequence of Lithospermum erythrorhizon: insights into the phylogenetic relationship among Boraginaceae species and the maternal lineages of purple gromwells.</title>
        <authorList>
            <person name="Okada T."/>
            <person name="Watanabe K."/>
        </authorList>
    </citation>
    <scope>NUCLEOTIDE SEQUENCE [LARGE SCALE GENOMIC DNA]</scope>
</reference>
<feature type="compositionally biased region" description="Acidic residues" evidence="1">
    <location>
        <begin position="154"/>
        <end position="165"/>
    </location>
</feature>
<dbReference type="Proteomes" id="UP001454036">
    <property type="component" value="Unassembled WGS sequence"/>
</dbReference>
<evidence type="ECO:0008006" key="4">
    <source>
        <dbReference type="Google" id="ProtNLM"/>
    </source>
</evidence>
<feature type="region of interest" description="Disordered" evidence="1">
    <location>
        <begin position="142"/>
        <end position="171"/>
    </location>
</feature>
<protein>
    <recommendedName>
        <fullName evidence="4">Gag-pol polyprotein</fullName>
    </recommendedName>
</protein>
<evidence type="ECO:0000313" key="3">
    <source>
        <dbReference type="Proteomes" id="UP001454036"/>
    </source>
</evidence>